<dbReference type="InterPro" id="IPR001611">
    <property type="entry name" value="Leu-rich_rpt"/>
</dbReference>
<evidence type="ECO:0000313" key="13">
    <source>
        <dbReference type="Proteomes" id="UP001603857"/>
    </source>
</evidence>
<dbReference type="InterPro" id="IPR046956">
    <property type="entry name" value="RLP23-like"/>
</dbReference>
<sequence length="994" mass="110953">MGVTCDEEGHVTGLDLSEESMSGGFDNSCAVFSLQHLQKLNLAYNEFYSEIPSRFNKLDKLTYLNLSHAGFGGQIPTEISQLTRLITIDFSFLRKVKLHNPNLRKFVQNLTSIRHLYLDGVNISSQVPKTFSQFKNLTILSLVGCGLTGTFPHKVFNIGTLSIIDISSNHNLHGFLPDFPLSGSLQTLRVSWTRFAGALPHSIDNMRLLSELDLSSCEFNGTIPNSLANLTELSSLDLSSNNFIGPMTSFGMSRKLAYLNLYNNDLSGTIPSSHFEGLHNLVSVNLSKNYFTGIVPSSFFTLQSLQELWLSGNKFSHLDKFINVTSSKLKALHICSNDLFGIVPSSLFTLPRLQEIYLCHNQFSELDEVINVTSSRLEFIDIISNNLFGSIPSFIFTLPQLQEIHLSHNQFTQLDEFINVTSSRLEVLDLGCNNLSGPFPTSFFQLTALSTLLLSSNNFNGSTQLNKLWELKGLSSLDLSYNNLSVNVNFINVESSSYPDIKVLCLASCNLKTFPGFLGNLSGLSHLDLAENQIQGIVPKWIWKVYYYVNVSHNLLTELEGPLHNITSHLYCVDLHHNKLQGSMPIFNRHAWYLDYSSNKFSTFIPQDIGNYLTLASFLSLSNNNLYGSIPSSLCKASRLELLDLSVNKISGTIPSCLMMSDSLEVLDLKNNNLSGFIPDAIPASCRLSTLNLHGNLIDGPIPKSLAHCSKLEVLDLGSNQIIGGFPCFLKKISQLRILVLRNNKFQGSIRCVKANTTWEMLQIVDLAFNKFSGPLPGKFLSTWKRFIMHNEKYTNMCVRHITIILSYYQNSVTIINKGQQRELVEIFTIYTSIDLSSNHFEGRIPEELMEFQDLHFLNLSNNALSGKIPSSIGNMRQLESLDFSQNSLSGEIPMQLASLTFLSYLNLSFNHLVGKIPTGTQIQTFTASSFEGNNGLYGPPLIENPIGKQSRILPQRKCGRLAYKRAQKTYIPQTVIRGLVIDLSITGKSSQPS</sequence>
<keyword evidence="4" id="KW-0433">Leucine-rich repeat</keyword>
<dbReference type="Pfam" id="PF00560">
    <property type="entry name" value="LRR_1"/>
    <property type="match status" value="8"/>
</dbReference>
<evidence type="ECO:0000256" key="10">
    <source>
        <dbReference type="ARBA" id="ARBA00023170"/>
    </source>
</evidence>
<protein>
    <submittedName>
        <fullName evidence="12">Uncharacterized protein</fullName>
    </submittedName>
</protein>
<gene>
    <name evidence="12" type="ORF">Fmac_010352</name>
</gene>
<dbReference type="Pfam" id="PF13855">
    <property type="entry name" value="LRR_8"/>
    <property type="match status" value="2"/>
</dbReference>
<keyword evidence="6" id="KW-0732">Signal</keyword>
<dbReference type="PROSITE" id="PS51450">
    <property type="entry name" value="LRR"/>
    <property type="match status" value="2"/>
</dbReference>
<comment type="similarity">
    <text evidence="2">Belongs to the RLP family.</text>
</comment>
<dbReference type="SMART" id="SM00369">
    <property type="entry name" value="LRR_TYP"/>
    <property type="match status" value="9"/>
</dbReference>
<evidence type="ECO:0000256" key="6">
    <source>
        <dbReference type="ARBA" id="ARBA00022729"/>
    </source>
</evidence>
<reference evidence="12 13" key="1">
    <citation type="submission" date="2024-08" db="EMBL/GenBank/DDBJ databases">
        <title>Insights into the chromosomal genome structure of Flemingia macrophylla.</title>
        <authorList>
            <person name="Ding Y."/>
            <person name="Zhao Y."/>
            <person name="Bi W."/>
            <person name="Wu M."/>
            <person name="Zhao G."/>
            <person name="Gong Y."/>
            <person name="Li W."/>
            <person name="Zhang P."/>
        </authorList>
    </citation>
    <scope>NUCLEOTIDE SEQUENCE [LARGE SCALE GENOMIC DNA]</scope>
    <source>
        <strain evidence="12">DYQJB</strain>
        <tissue evidence="12">Leaf</tissue>
    </source>
</reference>
<evidence type="ECO:0000256" key="4">
    <source>
        <dbReference type="ARBA" id="ARBA00022614"/>
    </source>
</evidence>
<dbReference type="Proteomes" id="UP001603857">
    <property type="component" value="Unassembled WGS sequence"/>
</dbReference>
<dbReference type="FunFam" id="3.80.10.10:FF:000095">
    <property type="entry name" value="LRR receptor-like serine/threonine-protein kinase GSO1"/>
    <property type="match status" value="2"/>
</dbReference>
<organism evidence="12 13">
    <name type="scientific">Flemingia macrophylla</name>
    <dbReference type="NCBI Taxonomy" id="520843"/>
    <lineage>
        <taxon>Eukaryota</taxon>
        <taxon>Viridiplantae</taxon>
        <taxon>Streptophyta</taxon>
        <taxon>Embryophyta</taxon>
        <taxon>Tracheophyta</taxon>
        <taxon>Spermatophyta</taxon>
        <taxon>Magnoliopsida</taxon>
        <taxon>eudicotyledons</taxon>
        <taxon>Gunneridae</taxon>
        <taxon>Pentapetalae</taxon>
        <taxon>rosids</taxon>
        <taxon>fabids</taxon>
        <taxon>Fabales</taxon>
        <taxon>Fabaceae</taxon>
        <taxon>Papilionoideae</taxon>
        <taxon>50 kb inversion clade</taxon>
        <taxon>NPAAA clade</taxon>
        <taxon>indigoferoid/millettioid clade</taxon>
        <taxon>Phaseoleae</taxon>
        <taxon>Flemingia</taxon>
    </lineage>
</organism>
<evidence type="ECO:0000313" key="12">
    <source>
        <dbReference type="EMBL" id="KAL2335906.1"/>
    </source>
</evidence>
<dbReference type="GO" id="GO:0005886">
    <property type="term" value="C:plasma membrane"/>
    <property type="evidence" value="ECO:0007669"/>
    <property type="project" value="UniProtKB-SubCell"/>
</dbReference>
<evidence type="ECO:0000256" key="2">
    <source>
        <dbReference type="ARBA" id="ARBA00009592"/>
    </source>
</evidence>
<dbReference type="AlphaFoldDB" id="A0ABD1MJB6"/>
<dbReference type="EMBL" id="JBGMDY010000004">
    <property type="protein sequence ID" value="KAL2335906.1"/>
    <property type="molecule type" value="Genomic_DNA"/>
</dbReference>
<keyword evidence="3" id="KW-1003">Cell membrane</keyword>
<dbReference type="Gene3D" id="3.80.10.10">
    <property type="entry name" value="Ribonuclease Inhibitor"/>
    <property type="match status" value="6"/>
</dbReference>
<evidence type="ECO:0000256" key="8">
    <source>
        <dbReference type="ARBA" id="ARBA00022989"/>
    </source>
</evidence>
<keyword evidence="9" id="KW-0472">Membrane</keyword>
<dbReference type="FunFam" id="3.80.10.10:FF:000213">
    <property type="entry name" value="Tyrosine-sulfated glycopeptide receptor 1"/>
    <property type="match status" value="1"/>
</dbReference>
<keyword evidence="7" id="KW-0677">Repeat</keyword>
<evidence type="ECO:0000256" key="9">
    <source>
        <dbReference type="ARBA" id="ARBA00023136"/>
    </source>
</evidence>
<keyword evidence="13" id="KW-1185">Reference proteome</keyword>
<dbReference type="SUPFAM" id="SSF52058">
    <property type="entry name" value="L domain-like"/>
    <property type="match status" value="3"/>
</dbReference>
<keyword evidence="10" id="KW-0675">Receptor</keyword>
<evidence type="ECO:0000256" key="11">
    <source>
        <dbReference type="ARBA" id="ARBA00023180"/>
    </source>
</evidence>
<dbReference type="InterPro" id="IPR003591">
    <property type="entry name" value="Leu-rich_rpt_typical-subtyp"/>
</dbReference>
<proteinExistence type="inferred from homology"/>
<keyword evidence="11" id="KW-0325">Glycoprotein</keyword>
<name>A0ABD1MJB6_9FABA</name>
<keyword evidence="5" id="KW-0812">Transmembrane</keyword>
<dbReference type="PANTHER" id="PTHR48061:SF49">
    <property type="entry name" value="DISEASE RESISTANCE FAMILY PROTEIN_LRR PROTEIN"/>
    <property type="match status" value="1"/>
</dbReference>
<evidence type="ECO:0000256" key="7">
    <source>
        <dbReference type="ARBA" id="ARBA00022737"/>
    </source>
</evidence>
<evidence type="ECO:0000256" key="5">
    <source>
        <dbReference type="ARBA" id="ARBA00022692"/>
    </source>
</evidence>
<accession>A0ABD1MJB6</accession>
<evidence type="ECO:0000256" key="3">
    <source>
        <dbReference type="ARBA" id="ARBA00022475"/>
    </source>
</evidence>
<dbReference type="PANTHER" id="PTHR48061">
    <property type="entry name" value="LEUCINE-RICH REPEAT RECEPTOR PROTEIN KINASE EMS1-LIKE-RELATED"/>
    <property type="match status" value="1"/>
</dbReference>
<comment type="subcellular location">
    <subcellularLocation>
        <location evidence="1">Cell membrane</location>
        <topology evidence="1">Single-pass type I membrane protein</topology>
    </subcellularLocation>
</comment>
<comment type="caution">
    <text evidence="12">The sequence shown here is derived from an EMBL/GenBank/DDBJ whole genome shotgun (WGS) entry which is preliminary data.</text>
</comment>
<dbReference type="InterPro" id="IPR032675">
    <property type="entry name" value="LRR_dom_sf"/>
</dbReference>
<keyword evidence="8" id="KW-1133">Transmembrane helix</keyword>
<evidence type="ECO:0000256" key="1">
    <source>
        <dbReference type="ARBA" id="ARBA00004251"/>
    </source>
</evidence>